<evidence type="ECO:0000313" key="1">
    <source>
        <dbReference type="EMBL" id="TQE24865.1"/>
    </source>
</evidence>
<gene>
    <name evidence="1" type="ORF">Sipo8835_32650</name>
</gene>
<proteinExistence type="predicted"/>
<protein>
    <submittedName>
        <fullName evidence="1">Uncharacterized protein</fullName>
    </submittedName>
</protein>
<evidence type="ECO:0000313" key="2">
    <source>
        <dbReference type="Proteomes" id="UP000318720"/>
    </source>
</evidence>
<reference evidence="1 2" key="1">
    <citation type="submission" date="2019-03" db="EMBL/GenBank/DDBJ databases">
        <title>Comparative genomic analyses of the sweetpotato soil rot pathogen, Streptomyces ipomoeae.</title>
        <authorList>
            <person name="Ruschel Soares N."/>
            <person name="Badger J.H."/>
            <person name="Huguet-Tapia J.C."/>
            <person name="Clark C.A."/>
            <person name="Pettis G.S."/>
        </authorList>
    </citation>
    <scope>NUCLEOTIDE SEQUENCE [LARGE SCALE GENOMIC DNA]</scope>
    <source>
        <strain evidence="1 2">88-35</strain>
    </source>
</reference>
<comment type="caution">
    <text evidence="1">The sequence shown here is derived from an EMBL/GenBank/DDBJ whole genome shotgun (WGS) entry which is preliminary data.</text>
</comment>
<sequence length="77" mass="8931">MATRVDPSRLEKEPPQIPWGEFTDGFWWEITASEAEGYSGSLTGFRSTLYSHARRNSLTVTTRTLGTRMRFQFKEKK</sequence>
<name>A0AAE8VXT7_9ACTN</name>
<dbReference type="AlphaFoldDB" id="A0AAE8VXT7"/>
<dbReference type="Proteomes" id="UP000318720">
    <property type="component" value="Unassembled WGS sequence"/>
</dbReference>
<dbReference type="EMBL" id="SPAZ01000255">
    <property type="protein sequence ID" value="TQE24865.1"/>
    <property type="molecule type" value="Genomic_DNA"/>
</dbReference>
<dbReference type="RefSeq" id="WP_141584833.1">
    <property type="nucleotide sequence ID" value="NZ_SPAZ01000255.1"/>
</dbReference>
<organism evidence="1 2">
    <name type="scientific">Streptomyces ipomoeae</name>
    <dbReference type="NCBI Taxonomy" id="103232"/>
    <lineage>
        <taxon>Bacteria</taxon>
        <taxon>Bacillati</taxon>
        <taxon>Actinomycetota</taxon>
        <taxon>Actinomycetes</taxon>
        <taxon>Kitasatosporales</taxon>
        <taxon>Streptomycetaceae</taxon>
        <taxon>Streptomyces</taxon>
    </lineage>
</organism>
<accession>A0AAE8VXT7</accession>